<organism evidence="2 3">
    <name type="scientific">Phanerochaete sordida</name>
    <dbReference type="NCBI Taxonomy" id="48140"/>
    <lineage>
        <taxon>Eukaryota</taxon>
        <taxon>Fungi</taxon>
        <taxon>Dikarya</taxon>
        <taxon>Basidiomycota</taxon>
        <taxon>Agaricomycotina</taxon>
        <taxon>Agaricomycetes</taxon>
        <taxon>Polyporales</taxon>
        <taxon>Phanerochaetaceae</taxon>
        <taxon>Phanerochaete</taxon>
    </lineage>
</organism>
<feature type="region of interest" description="Disordered" evidence="1">
    <location>
        <begin position="1"/>
        <end position="66"/>
    </location>
</feature>
<gene>
    <name evidence="2" type="ORF">PsYK624_024520</name>
</gene>
<keyword evidence="3" id="KW-1185">Reference proteome</keyword>
<evidence type="ECO:0000313" key="3">
    <source>
        <dbReference type="Proteomes" id="UP000703269"/>
    </source>
</evidence>
<evidence type="ECO:0000256" key="1">
    <source>
        <dbReference type="SAM" id="MobiDB-lite"/>
    </source>
</evidence>
<sequence length="481" mass="52421">MPIATTMSPPTMSVVSSPSASSTSSRSSDGLPFPRNMSDFEVEHTATKAPFSPGKQRRRRQSSDYDSEARFRASVGMLLAAKARPFAVCGRIPVDPTALILFFRSKSGITHSLDFPIDVDYDMPPSLDVLIGACRPQSVSGLEDFSEHESLFYPPHLPLTTTLEIANHPILEAIRNTLFPTLPTGHYLTAIRDKLQIWLKGSGMRAPLKPTDMRVATILVTLPVRFRGGDLVVRSPDGSEERYHARGGKLGDMEWTAFMADCDHEIEPVTKGCRVTISYAVHLKSFGPAAIQPDPLIHPSDHFLDLLSPILNLSRGRKLAFHLTNEYGVCPSEALAESLVPYLKGGDSVLYHALKLYKLEPELHWSAGGYIWPVDRSVDLIADLEGSPMSQSARIPPLDGLRQASSSPPRLAEAMPDVGESTESLRAKVERSGAIRMSQAGIMVLSAPTSPGGVAKERVPIVQSGELEKLVVNALLVVYVP</sequence>
<dbReference type="AlphaFoldDB" id="A0A9P3G1H1"/>
<feature type="compositionally biased region" description="Low complexity" evidence="1">
    <location>
        <begin position="1"/>
        <end position="28"/>
    </location>
</feature>
<dbReference type="EMBL" id="BPQB01000004">
    <property type="protein sequence ID" value="GJE86372.1"/>
    <property type="molecule type" value="Genomic_DNA"/>
</dbReference>
<dbReference type="Proteomes" id="UP000703269">
    <property type="component" value="Unassembled WGS sequence"/>
</dbReference>
<comment type="caution">
    <text evidence="2">The sequence shown here is derived from an EMBL/GenBank/DDBJ whole genome shotgun (WGS) entry which is preliminary data.</text>
</comment>
<accession>A0A9P3G1H1</accession>
<name>A0A9P3G1H1_9APHY</name>
<reference evidence="2 3" key="1">
    <citation type="submission" date="2021-08" db="EMBL/GenBank/DDBJ databases">
        <title>Draft Genome Sequence of Phanerochaete sordida strain YK-624.</title>
        <authorList>
            <person name="Mori T."/>
            <person name="Dohra H."/>
            <person name="Suzuki T."/>
            <person name="Kawagishi H."/>
            <person name="Hirai H."/>
        </authorList>
    </citation>
    <scope>NUCLEOTIDE SEQUENCE [LARGE SCALE GENOMIC DNA]</scope>
    <source>
        <strain evidence="2 3">YK-624</strain>
    </source>
</reference>
<protein>
    <submittedName>
        <fullName evidence="2">2OG-Fe(II) oxygenase</fullName>
    </submittedName>
</protein>
<dbReference type="Gene3D" id="2.60.120.620">
    <property type="entry name" value="q2cbj1_9rhob like domain"/>
    <property type="match status" value="1"/>
</dbReference>
<dbReference type="OrthoDB" id="3166447at2759"/>
<feature type="region of interest" description="Disordered" evidence="1">
    <location>
        <begin position="391"/>
        <end position="423"/>
    </location>
</feature>
<proteinExistence type="predicted"/>
<evidence type="ECO:0000313" key="2">
    <source>
        <dbReference type="EMBL" id="GJE86372.1"/>
    </source>
</evidence>